<organism evidence="2 3">
    <name type="scientific">Candidatus Xenolissoclinum pacificiensis L6</name>
    <dbReference type="NCBI Taxonomy" id="1401685"/>
    <lineage>
        <taxon>Bacteria</taxon>
        <taxon>Pseudomonadati</taxon>
        <taxon>Pseudomonadota</taxon>
        <taxon>Alphaproteobacteria</taxon>
        <taxon>Rickettsiales</taxon>
        <taxon>Anaplasmataceae</taxon>
        <taxon>Candidatus Xenolissoclinum</taxon>
    </lineage>
</organism>
<keyword evidence="3" id="KW-1185">Reference proteome</keyword>
<evidence type="ECO:0000256" key="1">
    <source>
        <dbReference type="SAM" id="MobiDB-lite"/>
    </source>
</evidence>
<dbReference type="Proteomes" id="UP000018951">
    <property type="component" value="Unassembled WGS sequence"/>
</dbReference>
<feature type="compositionally biased region" description="Acidic residues" evidence="1">
    <location>
        <begin position="470"/>
        <end position="496"/>
    </location>
</feature>
<sequence>MMNDIQSSDPQEGSDMLLQNEQKKENLGISFLDRPAEIKNIKNTIAQEDQSSTWTKIVGFLANHTLADKEKDQQVMNERATIEPLQYYYLLLSQELDNSIQIQKAENTLKHGKFTDNSKLDEKTSTVLQEQLKGLKELNRDLKGRRDVISGSIDTASPKKSASIIALSQSLQKHKDNENSKYHKVDGNINSMVSTSTANIFTINIPKSHSENLKKGIDLAKKFLDVQKASQTTSGLAEHDGYNEWTRISELQEKVKGIHVDATDNFKIDAMVGVVQDNNDHTKTIEAYCNAHNVSVDSLSEEQRHAILDVEMFKQSTKEALQSTKDNKISFGKYVNSLDDFTMSDRVATFISLYGAQSFTYQTNNHTGGLSLNIVVPAQGKTRDEVLQALALIGPVVLASGMSKTEWELFCTNTLLKLREQENVVNLENDLDRGDQAPETVVNLENDLKDTDKSTDDLNVDDASLTNLGDDADVDEFEQEAEDLENDEEPEDLWND</sequence>
<dbReference type="AlphaFoldDB" id="W2V032"/>
<protein>
    <submittedName>
        <fullName evidence="2">Uncharacterized protein</fullName>
    </submittedName>
</protein>
<feature type="region of interest" description="Disordered" evidence="1">
    <location>
        <begin position="448"/>
        <end position="496"/>
    </location>
</feature>
<name>W2V032_9RICK</name>
<accession>W2V032</accession>
<evidence type="ECO:0000313" key="3">
    <source>
        <dbReference type="Proteomes" id="UP000018951"/>
    </source>
</evidence>
<evidence type="ECO:0000313" key="2">
    <source>
        <dbReference type="EMBL" id="ETO91599.1"/>
    </source>
</evidence>
<comment type="caution">
    <text evidence="2">The sequence shown here is derived from an EMBL/GenBank/DDBJ whole genome shotgun (WGS) entry which is preliminary data.</text>
</comment>
<gene>
    <name evidence="2" type="ORF">P857_768</name>
</gene>
<feature type="non-terminal residue" evidence="2">
    <location>
        <position position="496"/>
    </location>
</feature>
<proteinExistence type="predicted"/>
<dbReference type="EMBL" id="AXCJ01000001">
    <property type="protein sequence ID" value="ETO91599.1"/>
    <property type="molecule type" value="Genomic_DNA"/>
</dbReference>
<reference evidence="2 3" key="1">
    <citation type="journal article" date="2013" name="PLoS ONE">
        <title>Bacterial endosymbiosis in a chordate host: long-term co-evolution and conservation of secondary metabolism.</title>
        <authorList>
            <person name="Kwan J.C."/>
            <person name="Schmidt E.W."/>
        </authorList>
    </citation>
    <scope>NUCLEOTIDE SEQUENCE [LARGE SCALE GENOMIC DNA]</scope>
    <source>
        <strain evidence="3">L6</strain>
    </source>
</reference>